<comment type="function">
    <text evidence="4">Catalyzes the reduction of 1-pyrroline-5-carboxylate (PCA) to L-proline.</text>
</comment>
<dbReference type="PIRSF" id="PIRSF000193">
    <property type="entry name" value="Pyrrol-5-carb_rd"/>
    <property type="match status" value="1"/>
</dbReference>
<dbReference type="GO" id="GO:0004735">
    <property type="term" value="F:pyrroline-5-carboxylate reductase activity"/>
    <property type="evidence" value="ECO:0007669"/>
    <property type="project" value="UniProtKB-UniRule"/>
</dbReference>
<keyword evidence="4" id="KW-0028">Amino-acid biosynthesis</keyword>
<reference evidence="9 10" key="1">
    <citation type="submission" date="2020-08" db="EMBL/GenBank/DDBJ databases">
        <title>Genomic Encyclopedia of Type Strains, Phase IV (KMG-IV): sequencing the most valuable type-strain genomes for metagenomic binning, comparative biology and taxonomic classification.</title>
        <authorList>
            <person name="Goeker M."/>
        </authorList>
    </citation>
    <scope>NUCLEOTIDE SEQUENCE [LARGE SCALE GENOMIC DNA]</scope>
    <source>
        <strain evidence="9 10">DSM 27471</strain>
    </source>
</reference>
<keyword evidence="4" id="KW-0963">Cytoplasm</keyword>
<dbReference type="Gene3D" id="1.10.3730.10">
    <property type="entry name" value="ProC C-terminal domain-like"/>
    <property type="match status" value="1"/>
</dbReference>
<evidence type="ECO:0000259" key="7">
    <source>
        <dbReference type="Pfam" id="PF03807"/>
    </source>
</evidence>
<dbReference type="HAMAP" id="MF_01925">
    <property type="entry name" value="P5C_reductase"/>
    <property type="match status" value="1"/>
</dbReference>
<comment type="catalytic activity">
    <reaction evidence="4">
        <text>L-proline + NADP(+) = (S)-1-pyrroline-5-carboxylate + NADPH + 2 H(+)</text>
        <dbReference type="Rhea" id="RHEA:14109"/>
        <dbReference type="ChEBI" id="CHEBI:15378"/>
        <dbReference type="ChEBI" id="CHEBI:17388"/>
        <dbReference type="ChEBI" id="CHEBI:57783"/>
        <dbReference type="ChEBI" id="CHEBI:58349"/>
        <dbReference type="ChEBI" id="CHEBI:60039"/>
        <dbReference type="EC" id="1.5.1.2"/>
    </reaction>
</comment>
<dbReference type="Pfam" id="PF14748">
    <property type="entry name" value="P5CR_dimer"/>
    <property type="match status" value="1"/>
</dbReference>
<dbReference type="Pfam" id="PF03807">
    <property type="entry name" value="F420_oxidored"/>
    <property type="match status" value="1"/>
</dbReference>
<gene>
    <name evidence="4" type="primary">proC</name>
    <name evidence="9" type="ORF">FHX64_001707</name>
</gene>
<dbReference type="SUPFAM" id="SSF48179">
    <property type="entry name" value="6-phosphogluconate dehydrogenase C-terminal domain-like"/>
    <property type="match status" value="1"/>
</dbReference>
<dbReference type="GO" id="GO:0005737">
    <property type="term" value="C:cytoplasm"/>
    <property type="evidence" value="ECO:0007669"/>
    <property type="project" value="UniProtKB-SubCell"/>
</dbReference>
<name>A0A7W5DR34_9PORP</name>
<proteinExistence type="inferred from homology"/>
<feature type="domain" description="Pyrroline-5-carboxylate reductase dimerisation" evidence="8">
    <location>
        <begin position="164"/>
        <end position="261"/>
    </location>
</feature>
<feature type="binding site" evidence="6">
    <location>
        <begin position="72"/>
        <end position="75"/>
    </location>
    <ligand>
        <name>NADP(+)</name>
        <dbReference type="ChEBI" id="CHEBI:58349"/>
    </ligand>
</feature>
<dbReference type="EC" id="1.5.1.2" evidence="4 5"/>
<feature type="domain" description="Pyrroline-5-carboxylate reductase catalytic N-terminal" evidence="7">
    <location>
        <begin position="6"/>
        <end position="102"/>
    </location>
</feature>
<accession>A0A7W5DR34</accession>
<comment type="similarity">
    <text evidence="1 4">Belongs to the pyrroline-5-carboxylate reductase family.</text>
</comment>
<keyword evidence="2 4" id="KW-0521">NADP</keyword>
<comment type="catalytic activity">
    <reaction evidence="4">
        <text>L-proline + NAD(+) = (S)-1-pyrroline-5-carboxylate + NADH + 2 H(+)</text>
        <dbReference type="Rhea" id="RHEA:14105"/>
        <dbReference type="ChEBI" id="CHEBI:15378"/>
        <dbReference type="ChEBI" id="CHEBI:17388"/>
        <dbReference type="ChEBI" id="CHEBI:57540"/>
        <dbReference type="ChEBI" id="CHEBI:57945"/>
        <dbReference type="ChEBI" id="CHEBI:60039"/>
        <dbReference type="EC" id="1.5.1.2"/>
    </reaction>
</comment>
<evidence type="ECO:0000256" key="5">
    <source>
        <dbReference type="NCBIfam" id="TIGR00112"/>
    </source>
</evidence>
<dbReference type="InterPro" id="IPR036291">
    <property type="entry name" value="NAD(P)-bd_dom_sf"/>
</dbReference>
<dbReference type="UniPathway" id="UPA00098">
    <property type="reaction ID" value="UER00361"/>
</dbReference>
<evidence type="ECO:0000256" key="2">
    <source>
        <dbReference type="ARBA" id="ARBA00022857"/>
    </source>
</evidence>
<dbReference type="Proteomes" id="UP000544222">
    <property type="component" value="Unassembled WGS sequence"/>
</dbReference>
<keyword evidence="3 4" id="KW-0560">Oxidoreductase</keyword>
<dbReference type="GO" id="GO:0055129">
    <property type="term" value="P:L-proline biosynthetic process"/>
    <property type="evidence" value="ECO:0007669"/>
    <property type="project" value="UniProtKB-UniRule"/>
</dbReference>
<dbReference type="PANTHER" id="PTHR11645:SF0">
    <property type="entry name" value="PYRROLINE-5-CARBOXYLATE REDUCTASE 3"/>
    <property type="match status" value="1"/>
</dbReference>
<dbReference type="AlphaFoldDB" id="A0A7W5DR34"/>
<organism evidence="9 10">
    <name type="scientific">Microbacter margulisiae</name>
    <dbReference type="NCBI Taxonomy" id="1350067"/>
    <lineage>
        <taxon>Bacteria</taxon>
        <taxon>Pseudomonadati</taxon>
        <taxon>Bacteroidota</taxon>
        <taxon>Bacteroidia</taxon>
        <taxon>Bacteroidales</taxon>
        <taxon>Porphyromonadaceae</taxon>
        <taxon>Microbacter</taxon>
    </lineage>
</organism>
<dbReference type="InterPro" id="IPR028939">
    <property type="entry name" value="P5C_Rdtase_cat_N"/>
</dbReference>
<evidence type="ECO:0000256" key="1">
    <source>
        <dbReference type="ARBA" id="ARBA00005525"/>
    </source>
</evidence>
<feature type="binding site" evidence="6">
    <location>
        <position position="59"/>
    </location>
    <ligand>
        <name>NADPH</name>
        <dbReference type="ChEBI" id="CHEBI:57783"/>
    </ligand>
</feature>
<evidence type="ECO:0000256" key="4">
    <source>
        <dbReference type="HAMAP-Rule" id="MF_01925"/>
    </source>
</evidence>
<feature type="binding site" evidence="6">
    <location>
        <begin position="10"/>
        <end position="15"/>
    </location>
    <ligand>
        <name>NADP(+)</name>
        <dbReference type="ChEBI" id="CHEBI:58349"/>
    </ligand>
</feature>
<dbReference type="SUPFAM" id="SSF51735">
    <property type="entry name" value="NAD(P)-binding Rossmann-fold domains"/>
    <property type="match status" value="1"/>
</dbReference>
<evidence type="ECO:0000256" key="6">
    <source>
        <dbReference type="PIRSR" id="PIRSR000193-1"/>
    </source>
</evidence>
<dbReference type="Gene3D" id="3.40.50.720">
    <property type="entry name" value="NAD(P)-binding Rossmann-like Domain"/>
    <property type="match status" value="1"/>
</dbReference>
<comment type="pathway">
    <text evidence="4">Amino-acid biosynthesis; L-proline biosynthesis; L-proline from L-glutamate 5-semialdehyde: step 1/1.</text>
</comment>
<dbReference type="InterPro" id="IPR008927">
    <property type="entry name" value="6-PGluconate_DH-like_C_sf"/>
</dbReference>
<dbReference type="InterPro" id="IPR000304">
    <property type="entry name" value="Pyrroline-COOH_reductase"/>
</dbReference>
<evidence type="ECO:0000313" key="10">
    <source>
        <dbReference type="Proteomes" id="UP000544222"/>
    </source>
</evidence>
<keyword evidence="10" id="KW-1185">Reference proteome</keyword>
<comment type="caution">
    <text evidence="9">The sequence shown here is derived from an EMBL/GenBank/DDBJ whole genome shotgun (WGS) entry which is preliminary data.</text>
</comment>
<comment type="subcellular location">
    <subcellularLocation>
        <location evidence="4">Cytoplasm</location>
    </subcellularLocation>
</comment>
<keyword evidence="4" id="KW-0641">Proline biosynthesis</keyword>
<protein>
    <recommendedName>
        <fullName evidence="4 5">Pyrroline-5-carboxylate reductase</fullName>
        <shortName evidence="4">P5C reductase</shortName>
        <shortName evidence="4">P5CR</shortName>
        <ecNumber evidence="4 5">1.5.1.2</ecNumber>
    </recommendedName>
    <alternativeName>
        <fullName evidence="4">PCA reductase</fullName>
    </alternativeName>
</protein>
<evidence type="ECO:0000259" key="8">
    <source>
        <dbReference type="Pfam" id="PF14748"/>
    </source>
</evidence>
<dbReference type="InterPro" id="IPR029036">
    <property type="entry name" value="P5CR_dimer"/>
</dbReference>
<evidence type="ECO:0000256" key="3">
    <source>
        <dbReference type="ARBA" id="ARBA00023002"/>
    </source>
</evidence>
<sequence length="262" mass="28067">MGTTMQITIIGAGNMGGAIAKGLFQHKKDFDSLKICLADVSQEKLEKSSSYCDHIFTDNVEAVANADIIIIAVKPWLVEIVLEEINASLNPDRHILVSIAAGITLESINRKLQYVFPVYRLIPNTAIALGESMTLIASQNTTDEQDIMISSLMEKLGKVMFIPETLMSAATSLTSCGIAYALRYVRAATEGGVEMGFSPMQAQQMIAQTLIGAATLLLDDSAHAEVEIDKVTTPGGLTIKGLNAMEEAGFTRAVIAGLKASR</sequence>
<evidence type="ECO:0000313" key="9">
    <source>
        <dbReference type="EMBL" id="MBB3187544.1"/>
    </source>
</evidence>
<dbReference type="EMBL" id="JACHYB010000001">
    <property type="protein sequence ID" value="MBB3187544.1"/>
    <property type="molecule type" value="Genomic_DNA"/>
</dbReference>
<dbReference type="PANTHER" id="PTHR11645">
    <property type="entry name" value="PYRROLINE-5-CARBOXYLATE REDUCTASE"/>
    <property type="match status" value="1"/>
</dbReference>
<dbReference type="NCBIfam" id="TIGR00112">
    <property type="entry name" value="proC"/>
    <property type="match status" value="1"/>
</dbReference>